<comment type="caution">
    <text evidence="2">The sequence shown here is derived from an EMBL/GenBank/DDBJ whole genome shotgun (WGS) entry which is preliminary data.</text>
</comment>
<keyword evidence="1" id="KW-1133">Transmembrane helix</keyword>
<accession>A0AA38FX84</accession>
<evidence type="ECO:0000313" key="3">
    <source>
        <dbReference type="Proteomes" id="UP000824469"/>
    </source>
</evidence>
<sequence>FWAFLTKIISISGTGQGYTAAIYFTFYGSFSLGFYSGFSFLFKIRFFAEFQISLGAAEGLFAEEYSASIQKEIRELNQNIEGDLRLMKQLLIFISLFLNLLADELTFEEGLWITKNMSCYLMCVMPHENGGGIPVTVLVDHAH</sequence>
<evidence type="ECO:0000313" key="2">
    <source>
        <dbReference type="EMBL" id="KAH9312312.1"/>
    </source>
</evidence>
<organism evidence="2 3">
    <name type="scientific">Taxus chinensis</name>
    <name type="common">Chinese yew</name>
    <name type="synonym">Taxus wallichiana var. chinensis</name>
    <dbReference type="NCBI Taxonomy" id="29808"/>
    <lineage>
        <taxon>Eukaryota</taxon>
        <taxon>Viridiplantae</taxon>
        <taxon>Streptophyta</taxon>
        <taxon>Embryophyta</taxon>
        <taxon>Tracheophyta</taxon>
        <taxon>Spermatophyta</taxon>
        <taxon>Pinopsida</taxon>
        <taxon>Pinidae</taxon>
        <taxon>Conifers II</taxon>
        <taxon>Cupressales</taxon>
        <taxon>Taxaceae</taxon>
        <taxon>Taxus</taxon>
    </lineage>
</organism>
<keyword evidence="1" id="KW-0812">Transmembrane</keyword>
<evidence type="ECO:0000256" key="1">
    <source>
        <dbReference type="SAM" id="Phobius"/>
    </source>
</evidence>
<gene>
    <name evidence="2" type="ORF">KI387_027347</name>
</gene>
<feature type="non-terminal residue" evidence="2">
    <location>
        <position position="143"/>
    </location>
</feature>
<feature type="transmembrane region" description="Helical" evidence="1">
    <location>
        <begin position="20"/>
        <end position="42"/>
    </location>
</feature>
<dbReference type="AlphaFoldDB" id="A0AA38FX84"/>
<dbReference type="EMBL" id="JAHRHJ020000006">
    <property type="protein sequence ID" value="KAH9312312.1"/>
    <property type="molecule type" value="Genomic_DNA"/>
</dbReference>
<name>A0AA38FX84_TAXCH</name>
<proteinExistence type="predicted"/>
<protein>
    <submittedName>
        <fullName evidence="2">Uncharacterized protein</fullName>
    </submittedName>
</protein>
<feature type="non-terminal residue" evidence="2">
    <location>
        <position position="1"/>
    </location>
</feature>
<reference evidence="2 3" key="1">
    <citation type="journal article" date="2021" name="Nat. Plants">
        <title>The Taxus genome provides insights into paclitaxel biosynthesis.</title>
        <authorList>
            <person name="Xiong X."/>
            <person name="Gou J."/>
            <person name="Liao Q."/>
            <person name="Li Y."/>
            <person name="Zhou Q."/>
            <person name="Bi G."/>
            <person name="Li C."/>
            <person name="Du R."/>
            <person name="Wang X."/>
            <person name="Sun T."/>
            <person name="Guo L."/>
            <person name="Liang H."/>
            <person name="Lu P."/>
            <person name="Wu Y."/>
            <person name="Zhang Z."/>
            <person name="Ro D.K."/>
            <person name="Shang Y."/>
            <person name="Huang S."/>
            <person name="Yan J."/>
        </authorList>
    </citation>
    <scope>NUCLEOTIDE SEQUENCE [LARGE SCALE GENOMIC DNA]</scope>
    <source>
        <strain evidence="2">Ta-2019</strain>
    </source>
</reference>
<dbReference type="Proteomes" id="UP000824469">
    <property type="component" value="Unassembled WGS sequence"/>
</dbReference>
<keyword evidence="3" id="KW-1185">Reference proteome</keyword>
<keyword evidence="1" id="KW-0472">Membrane</keyword>